<gene>
    <name evidence="2" type="ORF">EDC19_0179</name>
</gene>
<dbReference type="Gene3D" id="3.40.50.2300">
    <property type="match status" value="2"/>
</dbReference>
<organism evidence="2 3">
    <name type="scientific">Natranaerovirga hydrolytica</name>
    <dbReference type="NCBI Taxonomy" id="680378"/>
    <lineage>
        <taxon>Bacteria</taxon>
        <taxon>Bacillati</taxon>
        <taxon>Bacillota</taxon>
        <taxon>Clostridia</taxon>
        <taxon>Lachnospirales</taxon>
        <taxon>Natranaerovirgaceae</taxon>
        <taxon>Natranaerovirga</taxon>
    </lineage>
</organism>
<keyword evidence="1" id="KW-0732">Signal</keyword>
<reference evidence="2 3" key="1">
    <citation type="submission" date="2019-03" db="EMBL/GenBank/DDBJ databases">
        <title>Genomic Encyclopedia of Type Strains, Phase IV (KMG-IV): sequencing the most valuable type-strain genomes for metagenomic binning, comparative biology and taxonomic classification.</title>
        <authorList>
            <person name="Goeker M."/>
        </authorList>
    </citation>
    <scope>NUCLEOTIDE SEQUENCE [LARGE SCALE GENOMIC DNA]</scope>
    <source>
        <strain evidence="2 3">DSM 24176</strain>
    </source>
</reference>
<feature type="chain" id="PRO_5039379317" evidence="1">
    <location>
        <begin position="21"/>
        <end position="331"/>
    </location>
</feature>
<name>A0A4R1MX08_9FIRM</name>
<dbReference type="InterPro" id="IPR028082">
    <property type="entry name" value="Peripla_BP_I"/>
</dbReference>
<protein>
    <submittedName>
        <fullName evidence="2">Putative ABC transport system substrate-binding protein</fullName>
    </submittedName>
</protein>
<proteinExistence type="predicted"/>
<evidence type="ECO:0000313" key="3">
    <source>
        <dbReference type="Proteomes" id="UP000294545"/>
    </source>
</evidence>
<dbReference type="PANTHER" id="PTHR35271:SF1">
    <property type="entry name" value="ABC TRANSPORTER, SUBSTRATE-BINDING LIPOPROTEIN"/>
    <property type="match status" value="1"/>
</dbReference>
<dbReference type="CDD" id="cd06325">
    <property type="entry name" value="PBP1_ABC_unchar_transporter"/>
    <property type="match status" value="1"/>
</dbReference>
<dbReference type="SUPFAM" id="SSF53822">
    <property type="entry name" value="Periplasmic binding protein-like I"/>
    <property type="match status" value="1"/>
</dbReference>
<dbReference type="RefSeq" id="WP_132279111.1">
    <property type="nucleotide sequence ID" value="NZ_SMGQ01000011.1"/>
</dbReference>
<dbReference type="InterPro" id="IPR007487">
    <property type="entry name" value="ABC_transpt-TYRBP-like"/>
</dbReference>
<evidence type="ECO:0000256" key="1">
    <source>
        <dbReference type="SAM" id="SignalP"/>
    </source>
</evidence>
<dbReference type="PROSITE" id="PS51257">
    <property type="entry name" value="PROKAR_LIPOPROTEIN"/>
    <property type="match status" value="1"/>
</dbReference>
<feature type="signal peptide" evidence="1">
    <location>
        <begin position="1"/>
        <end position="20"/>
    </location>
</feature>
<dbReference type="PANTHER" id="PTHR35271">
    <property type="entry name" value="ABC TRANSPORTER, SUBSTRATE-BINDING LIPOPROTEIN-RELATED"/>
    <property type="match status" value="1"/>
</dbReference>
<sequence>MKKTLLILCTLIILGGTLIGCTPNDNSSKPNSVTDNAPYTIGIIQPMDHPSLNLIRETIVEELDALGLSDEIQIVFQNANGDASLLPSIMQNLLNSDVDILVPIATSTAQAAQASTNDVPIVFSAVSTPIEAGLVTSFEETTGNITGVSNSIPIEDIFKLAQELTPEVEVFGFVYNSSEVNSSAGIKRAKAYCDENGIDYREVTITGTADLHQAASSLVGSVDAFFTPNDNTIASAMPTYLQIAMDANLPTYVGADSMVADGGLATVGIDYTILGKQTAAMVARIINGESIADNPVESIAEYAKMININTAESLDLDISESLLDEFVIIGE</sequence>
<dbReference type="AlphaFoldDB" id="A0A4R1MX08"/>
<dbReference type="Proteomes" id="UP000294545">
    <property type="component" value="Unassembled WGS sequence"/>
</dbReference>
<dbReference type="EMBL" id="SMGQ01000011">
    <property type="protein sequence ID" value="TCK97777.1"/>
    <property type="molecule type" value="Genomic_DNA"/>
</dbReference>
<accession>A0A4R1MX08</accession>
<dbReference type="Pfam" id="PF04392">
    <property type="entry name" value="ABC_sub_bind"/>
    <property type="match status" value="1"/>
</dbReference>
<evidence type="ECO:0000313" key="2">
    <source>
        <dbReference type="EMBL" id="TCK97777.1"/>
    </source>
</evidence>
<comment type="caution">
    <text evidence="2">The sequence shown here is derived from an EMBL/GenBank/DDBJ whole genome shotgun (WGS) entry which is preliminary data.</text>
</comment>
<dbReference type="OrthoDB" id="9776955at2"/>
<keyword evidence="3" id="KW-1185">Reference proteome</keyword>